<feature type="domain" description="UMOD/GP2/OIT3-like D8C" evidence="4">
    <location>
        <begin position="78"/>
        <end position="171"/>
    </location>
</feature>
<dbReference type="PANTHER" id="PTHR14949:SF52">
    <property type="entry name" value="VON WILLEBRAND FACTOR D AND EGF DOMAIN-CONTAINING PROTEIN"/>
    <property type="match status" value="1"/>
</dbReference>
<dbReference type="EMBL" id="BEZZ01000041">
    <property type="protein sequence ID" value="GCC23872.1"/>
    <property type="molecule type" value="Genomic_DNA"/>
</dbReference>
<proteinExistence type="predicted"/>
<dbReference type="GO" id="GO:0009986">
    <property type="term" value="C:cell surface"/>
    <property type="evidence" value="ECO:0007669"/>
    <property type="project" value="TreeGrafter"/>
</dbReference>
<accession>A0A401S0E5</accession>
<evidence type="ECO:0000256" key="3">
    <source>
        <dbReference type="SAM" id="SignalP"/>
    </source>
</evidence>
<evidence type="ECO:0000259" key="4">
    <source>
        <dbReference type="Pfam" id="PF23283"/>
    </source>
</evidence>
<evidence type="ECO:0000313" key="5">
    <source>
        <dbReference type="EMBL" id="GCC23872.1"/>
    </source>
</evidence>
<keyword evidence="6" id="KW-1185">Reference proteome</keyword>
<name>A0A401S0E5_CHIPU</name>
<sequence>MGLPNPFLLPASSGYYHFFGLFLLNVWLSLAQFAPECSPGGHHILQNSQRSIHFDSIELQQFAIQDLICDHSLTPGWYRFMIGDEPAEMPTKCIEMNKCGTQAPVWLSLEDSNSLPRPGEVKKLTACATWQFFMGSIKDCCLFRIPVSLRNCGSFFVYYLQPTQGCMGYCATEANAEAKLLSCAPGGVIIDGTCQGNEEFYEFIKILS</sequence>
<keyword evidence="2" id="KW-1015">Disulfide bond</keyword>
<evidence type="ECO:0000256" key="1">
    <source>
        <dbReference type="ARBA" id="ARBA00022729"/>
    </source>
</evidence>
<dbReference type="GO" id="GO:0005102">
    <property type="term" value="F:signaling receptor binding"/>
    <property type="evidence" value="ECO:0007669"/>
    <property type="project" value="TreeGrafter"/>
</dbReference>
<feature type="chain" id="PRO_5019503407" description="UMOD/GP2/OIT3-like D8C domain-containing protein" evidence="3">
    <location>
        <begin position="34"/>
        <end position="208"/>
    </location>
</feature>
<evidence type="ECO:0000313" key="6">
    <source>
        <dbReference type="Proteomes" id="UP000287033"/>
    </source>
</evidence>
<dbReference type="OrthoDB" id="382013at2759"/>
<gene>
    <name evidence="5" type="ORF">chiPu_0002270</name>
</gene>
<organism evidence="5 6">
    <name type="scientific">Chiloscyllium punctatum</name>
    <name type="common">Brownbanded bambooshark</name>
    <name type="synonym">Hemiscyllium punctatum</name>
    <dbReference type="NCBI Taxonomy" id="137246"/>
    <lineage>
        <taxon>Eukaryota</taxon>
        <taxon>Metazoa</taxon>
        <taxon>Chordata</taxon>
        <taxon>Craniata</taxon>
        <taxon>Vertebrata</taxon>
        <taxon>Chondrichthyes</taxon>
        <taxon>Elasmobranchii</taxon>
        <taxon>Galeomorphii</taxon>
        <taxon>Galeoidea</taxon>
        <taxon>Orectolobiformes</taxon>
        <taxon>Hemiscylliidae</taxon>
        <taxon>Chiloscyllium</taxon>
    </lineage>
</organism>
<dbReference type="STRING" id="137246.A0A401S0E5"/>
<dbReference type="GO" id="GO:0005576">
    <property type="term" value="C:extracellular region"/>
    <property type="evidence" value="ECO:0007669"/>
    <property type="project" value="TreeGrafter"/>
</dbReference>
<dbReference type="OMA" id="CMGYCAR"/>
<keyword evidence="1 3" id="KW-0732">Signal</keyword>
<dbReference type="InterPro" id="IPR050969">
    <property type="entry name" value="Dev_Signal_Modulators"/>
</dbReference>
<protein>
    <recommendedName>
        <fullName evidence="4">UMOD/GP2/OIT3-like D8C domain-containing protein</fullName>
    </recommendedName>
</protein>
<comment type="caution">
    <text evidence="5">The sequence shown here is derived from an EMBL/GenBank/DDBJ whole genome shotgun (WGS) entry which is preliminary data.</text>
</comment>
<dbReference type="Proteomes" id="UP000287033">
    <property type="component" value="Unassembled WGS sequence"/>
</dbReference>
<feature type="signal peptide" evidence="3">
    <location>
        <begin position="1"/>
        <end position="33"/>
    </location>
</feature>
<dbReference type="PANTHER" id="PTHR14949">
    <property type="entry name" value="EGF-LIKE-DOMAIN, MULTIPLE 7, 8"/>
    <property type="match status" value="1"/>
</dbReference>
<dbReference type="InterPro" id="IPR057774">
    <property type="entry name" value="D8C_UMOD/GP2/OIT3-like"/>
</dbReference>
<evidence type="ECO:0000256" key="2">
    <source>
        <dbReference type="ARBA" id="ARBA00023157"/>
    </source>
</evidence>
<dbReference type="AlphaFoldDB" id="A0A401S0E5"/>
<dbReference type="Pfam" id="PF23283">
    <property type="entry name" value="D8C_UMOD"/>
    <property type="match status" value="1"/>
</dbReference>
<reference evidence="5 6" key="1">
    <citation type="journal article" date="2018" name="Nat. Ecol. Evol.">
        <title>Shark genomes provide insights into elasmobranch evolution and the origin of vertebrates.</title>
        <authorList>
            <person name="Hara Y"/>
            <person name="Yamaguchi K"/>
            <person name="Onimaru K"/>
            <person name="Kadota M"/>
            <person name="Koyanagi M"/>
            <person name="Keeley SD"/>
            <person name="Tatsumi K"/>
            <person name="Tanaka K"/>
            <person name="Motone F"/>
            <person name="Kageyama Y"/>
            <person name="Nozu R"/>
            <person name="Adachi N"/>
            <person name="Nishimura O"/>
            <person name="Nakagawa R"/>
            <person name="Tanegashima C"/>
            <person name="Kiyatake I"/>
            <person name="Matsumoto R"/>
            <person name="Murakumo K"/>
            <person name="Nishida K"/>
            <person name="Terakita A"/>
            <person name="Kuratani S"/>
            <person name="Sato K"/>
            <person name="Hyodo S Kuraku.S."/>
        </authorList>
    </citation>
    <scope>NUCLEOTIDE SEQUENCE [LARGE SCALE GENOMIC DNA]</scope>
</reference>